<keyword evidence="1" id="KW-0732">Signal</keyword>
<dbReference type="InterPro" id="IPR005220">
    <property type="entry name" value="CarO-like"/>
</dbReference>
<gene>
    <name evidence="2" type="ORF">Q644_24705</name>
</gene>
<organism evidence="2 3">
    <name type="scientific">Brucella intermedia 229E</name>
    <dbReference type="NCBI Taxonomy" id="1337887"/>
    <lineage>
        <taxon>Bacteria</taxon>
        <taxon>Pseudomonadati</taxon>
        <taxon>Pseudomonadota</taxon>
        <taxon>Alphaproteobacteria</taxon>
        <taxon>Hyphomicrobiales</taxon>
        <taxon>Brucellaceae</taxon>
        <taxon>Brucella/Ochrobactrum group</taxon>
        <taxon>Brucella</taxon>
    </lineage>
</organism>
<accession>U4V755</accession>
<dbReference type="Gene3D" id="2.40.50.200">
    <property type="entry name" value="Bacterial OB-fold"/>
    <property type="match status" value="1"/>
</dbReference>
<dbReference type="AlphaFoldDB" id="U4V755"/>
<dbReference type="Proteomes" id="UP000016842">
    <property type="component" value="Unassembled WGS sequence"/>
</dbReference>
<dbReference type="PATRIC" id="fig|1337887.3.peg.3845"/>
<dbReference type="EMBL" id="ASXJ01000235">
    <property type="protein sequence ID" value="ERM00833.1"/>
    <property type="molecule type" value="Genomic_DNA"/>
</dbReference>
<evidence type="ECO:0000313" key="3">
    <source>
        <dbReference type="Proteomes" id="UP000016842"/>
    </source>
</evidence>
<evidence type="ECO:0000256" key="1">
    <source>
        <dbReference type="ARBA" id="ARBA00022729"/>
    </source>
</evidence>
<evidence type="ECO:0000313" key="2">
    <source>
        <dbReference type="EMBL" id="ERM00833.1"/>
    </source>
</evidence>
<protein>
    <submittedName>
        <fullName evidence="2">Uncharacterized protein</fullName>
    </submittedName>
</protein>
<dbReference type="InterPro" id="IPR036700">
    <property type="entry name" value="BOBF_sf"/>
</dbReference>
<name>U4V755_9HYPH</name>
<sequence>MFISAIKLIFIRVSWLRKKKFNHCYKEGIFMTSIKQRMIQFALMLGGLVSLGSIDVSNAQFLDSFRPRNTVTADVITRTPVGTRVELTGGSIKSNVRRAEYVFQDRTGRTRVRIEREVWRGREISTRNVIEIRGGRVENDVRGGRFIDVYYFKVIK</sequence>
<comment type="caution">
    <text evidence="2">The sequence shown here is derived from an EMBL/GenBank/DDBJ whole genome shotgun (WGS) entry which is preliminary data.</text>
</comment>
<reference evidence="2 3" key="1">
    <citation type="journal article" date="2014" name="FEMS Microbiol. Lett.">
        <title>Genome sequencing analysis reveals virulence-related gene content of Ochrobactrum intermedium strain 229E, a urease-positive strain isolated from the human gastric niche.</title>
        <authorList>
            <person name="Kulkarni G.J."/>
            <person name="Shetty S."/>
            <person name="Dharne M.S."/>
            <person name="Shouche Y.S."/>
        </authorList>
    </citation>
    <scope>NUCLEOTIDE SEQUENCE [LARGE SCALE GENOMIC DNA]</scope>
    <source>
        <strain evidence="2 3">229E</strain>
    </source>
</reference>
<dbReference type="NCBIfam" id="NF033674">
    <property type="entry name" value="stress_OB_fold"/>
    <property type="match status" value="1"/>
</dbReference>
<dbReference type="Pfam" id="PF04076">
    <property type="entry name" value="BOF"/>
    <property type="match status" value="1"/>
</dbReference>
<dbReference type="SUPFAM" id="SSF101756">
    <property type="entry name" value="Hypothetical protein YgiW"/>
    <property type="match status" value="1"/>
</dbReference>
<proteinExistence type="predicted"/>